<reference evidence="2 3" key="1">
    <citation type="journal article" date="2009" name="PLoS Genet.">
        <title>Genomic analysis of the basal lineage fungus Rhizopus oryzae reveals a whole-genome duplication.</title>
        <authorList>
            <person name="Ma L.-J."/>
            <person name="Ibrahim A.S."/>
            <person name="Skory C."/>
            <person name="Grabherr M.G."/>
            <person name="Burger G."/>
            <person name="Butler M."/>
            <person name="Elias M."/>
            <person name="Idnurm A."/>
            <person name="Lang B.F."/>
            <person name="Sone T."/>
            <person name="Abe A."/>
            <person name="Calvo S.E."/>
            <person name="Corrochano L.M."/>
            <person name="Engels R."/>
            <person name="Fu J."/>
            <person name="Hansberg W."/>
            <person name="Kim J.-M."/>
            <person name="Kodira C.D."/>
            <person name="Koehrsen M.J."/>
            <person name="Liu B."/>
            <person name="Miranda-Saavedra D."/>
            <person name="O'Leary S."/>
            <person name="Ortiz-Castellanos L."/>
            <person name="Poulter R."/>
            <person name="Rodriguez-Romero J."/>
            <person name="Ruiz-Herrera J."/>
            <person name="Shen Y.-Q."/>
            <person name="Zeng Q."/>
            <person name="Galagan J."/>
            <person name="Birren B.W."/>
            <person name="Cuomo C.A."/>
            <person name="Wickes B.L."/>
        </authorList>
    </citation>
    <scope>NUCLEOTIDE SEQUENCE [LARGE SCALE GENOMIC DNA]</scope>
    <source>
        <strain evidence="3">RA 99-880 / ATCC MYA-4621 / FGSC 9543 / NRRL 43880</strain>
    </source>
</reference>
<dbReference type="AlphaFoldDB" id="I1CMP5"/>
<feature type="region of interest" description="Disordered" evidence="1">
    <location>
        <begin position="95"/>
        <end position="125"/>
    </location>
</feature>
<evidence type="ECO:0000313" key="2">
    <source>
        <dbReference type="EMBL" id="EIE89725.1"/>
    </source>
</evidence>
<evidence type="ECO:0008006" key="4">
    <source>
        <dbReference type="Google" id="ProtNLM"/>
    </source>
</evidence>
<evidence type="ECO:0000313" key="3">
    <source>
        <dbReference type="Proteomes" id="UP000009138"/>
    </source>
</evidence>
<dbReference type="Proteomes" id="UP000009138">
    <property type="component" value="Unassembled WGS sequence"/>
</dbReference>
<dbReference type="RefSeq" id="XP_067525121.1">
    <property type="nucleotide sequence ID" value="XM_067669020.1"/>
</dbReference>
<name>I1CMP5_RHIO9</name>
<dbReference type="EMBL" id="CH476745">
    <property type="protein sequence ID" value="EIE89725.1"/>
    <property type="molecule type" value="Genomic_DNA"/>
</dbReference>
<dbReference type="STRING" id="246409.I1CMP5"/>
<feature type="compositionally biased region" description="Low complexity" evidence="1">
    <location>
        <begin position="95"/>
        <end position="107"/>
    </location>
</feature>
<accession>I1CMP5</accession>
<keyword evidence="3" id="KW-1185">Reference proteome</keyword>
<dbReference type="VEuPathDB" id="FungiDB:RO3G_14436"/>
<protein>
    <recommendedName>
        <fullName evidence="4">C2H2-type domain-containing protein</fullName>
    </recommendedName>
</protein>
<gene>
    <name evidence="2" type="ORF">RO3G_14436</name>
</gene>
<evidence type="ECO:0000256" key="1">
    <source>
        <dbReference type="SAM" id="MobiDB-lite"/>
    </source>
</evidence>
<organism evidence="2 3">
    <name type="scientific">Rhizopus delemar (strain RA 99-880 / ATCC MYA-4621 / FGSC 9543 / NRRL 43880)</name>
    <name type="common">Mucormycosis agent</name>
    <name type="synonym">Rhizopus arrhizus var. delemar</name>
    <dbReference type="NCBI Taxonomy" id="246409"/>
    <lineage>
        <taxon>Eukaryota</taxon>
        <taxon>Fungi</taxon>
        <taxon>Fungi incertae sedis</taxon>
        <taxon>Mucoromycota</taxon>
        <taxon>Mucoromycotina</taxon>
        <taxon>Mucoromycetes</taxon>
        <taxon>Mucorales</taxon>
        <taxon>Mucorineae</taxon>
        <taxon>Rhizopodaceae</taxon>
        <taxon>Rhizopus</taxon>
    </lineage>
</organism>
<proteinExistence type="predicted"/>
<dbReference type="GeneID" id="93621401"/>
<sequence length="152" mass="17969">MANTSNLSAINCKGRQVNLLNEDKEDKKKRKYHCTECQKSFTTSKFSRQDNMMQHYRTHMSVKSRRNRYYYHYFRQQEYDYYYGLSPSSSHMQYSPPISVSTPPSITQLPPMSLPPTQQKPHLFDTDYINTKPKMGTDYVSTSTSKYFNNLD</sequence>
<dbReference type="InParanoid" id="I1CMP5"/>